<feature type="non-terminal residue" evidence="1">
    <location>
        <position position="1"/>
    </location>
</feature>
<dbReference type="EMBL" id="BART01022980">
    <property type="protein sequence ID" value="GAH03012.1"/>
    <property type="molecule type" value="Genomic_DNA"/>
</dbReference>
<reference evidence="1" key="1">
    <citation type="journal article" date="2014" name="Front. Microbiol.">
        <title>High frequency of phylogenetically diverse reductive dehalogenase-homologous genes in deep subseafloor sedimentary metagenomes.</title>
        <authorList>
            <person name="Kawai M."/>
            <person name="Futagami T."/>
            <person name="Toyoda A."/>
            <person name="Takaki Y."/>
            <person name="Nishi S."/>
            <person name="Hori S."/>
            <person name="Arai W."/>
            <person name="Tsubouchi T."/>
            <person name="Morono Y."/>
            <person name="Uchiyama I."/>
            <person name="Ito T."/>
            <person name="Fujiyama A."/>
            <person name="Inagaki F."/>
            <person name="Takami H."/>
        </authorList>
    </citation>
    <scope>NUCLEOTIDE SEQUENCE</scope>
    <source>
        <strain evidence="1">Expedition CK06-06</strain>
    </source>
</reference>
<dbReference type="SUPFAM" id="SSF53254">
    <property type="entry name" value="Phosphoglycerate mutase-like"/>
    <property type="match status" value="1"/>
</dbReference>
<gene>
    <name evidence="1" type="ORF">S01H4_41944</name>
</gene>
<evidence type="ECO:0008006" key="2">
    <source>
        <dbReference type="Google" id="ProtNLM"/>
    </source>
</evidence>
<proteinExistence type="predicted"/>
<dbReference type="Gene3D" id="3.40.50.1240">
    <property type="entry name" value="Phosphoglycerate mutase-like"/>
    <property type="match status" value="1"/>
</dbReference>
<name>X1C6M6_9ZZZZ</name>
<organism evidence="1">
    <name type="scientific">marine sediment metagenome</name>
    <dbReference type="NCBI Taxonomy" id="412755"/>
    <lineage>
        <taxon>unclassified sequences</taxon>
        <taxon>metagenomes</taxon>
        <taxon>ecological metagenomes</taxon>
    </lineage>
</organism>
<sequence length="156" mass="17157">HTAGELMGVSIDCVYTSPCQSAEETARAVGEQLGVKVKRLERLANLDCGLWQGKRIEEVRQQQPKAYRMWQDHPEKVCPPEGESVNAAQTRVRATLARLQKKHRSGVLAIVAPEPLLSLVASQLRQADLGDLWKVECACGSWDSIEVEGPRPVASS</sequence>
<protein>
    <recommendedName>
        <fullName evidence="2">Histidine phosphatase family protein</fullName>
    </recommendedName>
</protein>
<dbReference type="InterPro" id="IPR013078">
    <property type="entry name" value="His_Pase_superF_clade-1"/>
</dbReference>
<dbReference type="InterPro" id="IPR029033">
    <property type="entry name" value="His_PPase_superfam"/>
</dbReference>
<dbReference type="Pfam" id="PF00300">
    <property type="entry name" value="His_Phos_1"/>
    <property type="match status" value="1"/>
</dbReference>
<dbReference type="AlphaFoldDB" id="X1C6M6"/>
<evidence type="ECO:0000313" key="1">
    <source>
        <dbReference type="EMBL" id="GAH03012.1"/>
    </source>
</evidence>
<accession>X1C6M6</accession>
<comment type="caution">
    <text evidence="1">The sequence shown here is derived from an EMBL/GenBank/DDBJ whole genome shotgun (WGS) entry which is preliminary data.</text>
</comment>